<sequence>MVAWNHDAGYGSIRPAGGGDEVFVTLAAFPTDGEGPQLDEPLSFEVVAGRDGRKQAVHLQRKPSTKRDSALSAARGAGHARVRQARRRRRRLGLLAGAVVAGMLIVSAVRLWPHHPKVDARAALQAPR</sequence>
<evidence type="ECO:0000259" key="3">
    <source>
        <dbReference type="PROSITE" id="PS51857"/>
    </source>
</evidence>
<feature type="compositionally biased region" description="Basic residues" evidence="1">
    <location>
        <begin position="55"/>
        <end position="64"/>
    </location>
</feature>
<keyword evidence="5" id="KW-1185">Reference proteome</keyword>
<feature type="domain" description="CSD" evidence="3">
    <location>
        <begin position="1"/>
        <end position="61"/>
    </location>
</feature>
<comment type="caution">
    <text evidence="4">The sequence shown here is derived from an EMBL/GenBank/DDBJ whole genome shotgun (WGS) entry which is preliminary data.</text>
</comment>
<reference evidence="4 5" key="1">
    <citation type="submission" date="2024-09" db="EMBL/GenBank/DDBJ databases">
        <title>Novel species of the genus Pelomonas and Roseateles isolated from streams.</title>
        <authorList>
            <person name="Lu H."/>
        </authorList>
    </citation>
    <scope>NUCLEOTIDE SEQUENCE [LARGE SCALE GENOMIC DNA]</scope>
    <source>
        <strain evidence="4 5">BYS96W</strain>
    </source>
</reference>
<keyword evidence="2" id="KW-0472">Membrane</keyword>
<dbReference type="Proteomes" id="UP001606305">
    <property type="component" value="Unassembled WGS sequence"/>
</dbReference>
<accession>A0ABW7GAC0</accession>
<dbReference type="RefSeq" id="WP_394490080.1">
    <property type="nucleotide sequence ID" value="NZ_JBIGIA010000015.1"/>
</dbReference>
<protein>
    <submittedName>
        <fullName evidence="4">Cold-shock protein</fullName>
    </submittedName>
</protein>
<keyword evidence="2" id="KW-1133">Transmembrane helix</keyword>
<name>A0ABW7GAC0_9BURK</name>
<dbReference type="InterPro" id="IPR012340">
    <property type="entry name" value="NA-bd_OB-fold"/>
</dbReference>
<dbReference type="EMBL" id="JBIGIA010000015">
    <property type="protein sequence ID" value="MFG6458771.1"/>
    <property type="molecule type" value="Genomic_DNA"/>
</dbReference>
<organism evidence="4 5">
    <name type="scientific">Pelomonas nitida</name>
    <dbReference type="NCBI Taxonomy" id="3299027"/>
    <lineage>
        <taxon>Bacteria</taxon>
        <taxon>Pseudomonadati</taxon>
        <taxon>Pseudomonadota</taxon>
        <taxon>Betaproteobacteria</taxon>
        <taxon>Burkholderiales</taxon>
        <taxon>Sphaerotilaceae</taxon>
        <taxon>Roseateles</taxon>
    </lineage>
</organism>
<evidence type="ECO:0000313" key="4">
    <source>
        <dbReference type="EMBL" id="MFG6458771.1"/>
    </source>
</evidence>
<dbReference type="InterPro" id="IPR002059">
    <property type="entry name" value="CSP_DNA-bd"/>
</dbReference>
<dbReference type="Gene3D" id="2.40.50.140">
    <property type="entry name" value="Nucleic acid-binding proteins"/>
    <property type="match status" value="1"/>
</dbReference>
<dbReference type="SUPFAM" id="SSF50249">
    <property type="entry name" value="Nucleic acid-binding proteins"/>
    <property type="match status" value="1"/>
</dbReference>
<proteinExistence type="predicted"/>
<feature type="transmembrane region" description="Helical" evidence="2">
    <location>
        <begin position="92"/>
        <end position="112"/>
    </location>
</feature>
<evidence type="ECO:0000256" key="1">
    <source>
        <dbReference type="SAM" id="MobiDB-lite"/>
    </source>
</evidence>
<keyword evidence="2" id="KW-0812">Transmembrane</keyword>
<dbReference type="PROSITE" id="PS51857">
    <property type="entry name" value="CSD_2"/>
    <property type="match status" value="1"/>
</dbReference>
<gene>
    <name evidence="4" type="ORF">ACG00X_18185</name>
</gene>
<feature type="region of interest" description="Disordered" evidence="1">
    <location>
        <begin position="53"/>
        <end position="84"/>
    </location>
</feature>
<evidence type="ECO:0000313" key="5">
    <source>
        <dbReference type="Proteomes" id="UP001606305"/>
    </source>
</evidence>
<evidence type="ECO:0000256" key="2">
    <source>
        <dbReference type="SAM" id="Phobius"/>
    </source>
</evidence>